<dbReference type="EMBL" id="SNRW01008462">
    <property type="protein sequence ID" value="KAA6379488.1"/>
    <property type="molecule type" value="Genomic_DNA"/>
</dbReference>
<protein>
    <recommendedName>
        <fullName evidence="1">SEP domain-containing protein</fullName>
    </recommendedName>
</protein>
<dbReference type="Proteomes" id="UP000324800">
    <property type="component" value="Unassembled WGS sequence"/>
</dbReference>
<sequence length="297" mass="33492">GILLFSGPFRSLKDKKTIAFLQDVHDGYFPWELHERFPEGCTFSIKDQTNIDWATHVRNQEKGINSNVSSFSALNTKGKSIGSSDLGRKADLFLSRVSKVKIVDGEIVNTRDEIRQLLEQQKKGISKQQQSNYGIELTKENQKKQQQQEKSKQEQFIRLAPTQIAMDTFKQLTKGQKQSQETPQSMKDFIDKVMISKQAVPIIMRIPDDSQPILLCLQKSDTLKDISDYTLKSSKAPVTAVVSGKKQTDGSLKNEKQIQLYFPALGQIFDTNDQKTAQMAIGNCSISPLSVVVIQFM</sequence>
<proteinExistence type="predicted"/>
<dbReference type="SUPFAM" id="SSF102848">
    <property type="entry name" value="NSFL1 (p97 ATPase) cofactor p47, SEP domain"/>
    <property type="match status" value="1"/>
</dbReference>
<feature type="domain" description="SEP" evidence="1">
    <location>
        <begin position="1"/>
        <end position="54"/>
    </location>
</feature>
<dbReference type="PANTHER" id="PTHR23333">
    <property type="entry name" value="UBX DOMAIN CONTAINING PROTEIN"/>
    <property type="match status" value="1"/>
</dbReference>
<feature type="non-terminal residue" evidence="2">
    <location>
        <position position="1"/>
    </location>
</feature>
<name>A0A5J4VA65_9EUKA</name>
<dbReference type="AlphaFoldDB" id="A0A5J4VA65"/>
<dbReference type="InterPro" id="IPR012989">
    <property type="entry name" value="SEP_domain"/>
</dbReference>
<evidence type="ECO:0000313" key="2">
    <source>
        <dbReference type="EMBL" id="KAA6379488.1"/>
    </source>
</evidence>
<reference evidence="2 3" key="1">
    <citation type="submission" date="2019-03" db="EMBL/GenBank/DDBJ databases">
        <title>Single cell metagenomics reveals metabolic interactions within the superorganism composed of flagellate Streblomastix strix and complex community of Bacteroidetes bacteria on its surface.</title>
        <authorList>
            <person name="Treitli S.C."/>
            <person name="Kolisko M."/>
            <person name="Husnik F."/>
            <person name="Keeling P."/>
            <person name="Hampl V."/>
        </authorList>
    </citation>
    <scope>NUCLEOTIDE SEQUENCE [LARGE SCALE GENOMIC DNA]</scope>
    <source>
        <strain evidence="2">ST1C</strain>
    </source>
</reference>
<evidence type="ECO:0000313" key="3">
    <source>
        <dbReference type="Proteomes" id="UP000324800"/>
    </source>
</evidence>
<comment type="caution">
    <text evidence="2">The sequence shown here is derived from an EMBL/GenBank/DDBJ whole genome shotgun (WGS) entry which is preliminary data.</text>
</comment>
<dbReference type="InterPro" id="IPR036241">
    <property type="entry name" value="NSFL1C_SEP_dom_sf"/>
</dbReference>
<dbReference type="OrthoDB" id="25887at2759"/>
<dbReference type="GO" id="GO:0043161">
    <property type="term" value="P:proteasome-mediated ubiquitin-dependent protein catabolic process"/>
    <property type="evidence" value="ECO:0007669"/>
    <property type="project" value="TreeGrafter"/>
</dbReference>
<evidence type="ECO:0000259" key="1">
    <source>
        <dbReference type="PROSITE" id="PS51399"/>
    </source>
</evidence>
<dbReference type="Pfam" id="PF08059">
    <property type="entry name" value="SEP"/>
    <property type="match status" value="1"/>
</dbReference>
<gene>
    <name evidence="2" type="ORF">EZS28_024983</name>
</gene>
<dbReference type="PROSITE" id="PS51399">
    <property type="entry name" value="SEP"/>
    <property type="match status" value="1"/>
</dbReference>
<dbReference type="PANTHER" id="PTHR23333:SF4">
    <property type="entry name" value="UBX DOMAIN-CONTAINING PROTEIN 11"/>
    <property type="match status" value="1"/>
</dbReference>
<dbReference type="Gene3D" id="3.30.420.210">
    <property type="entry name" value="SEP domain"/>
    <property type="match status" value="1"/>
</dbReference>
<dbReference type="GO" id="GO:0043130">
    <property type="term" value="F:ubiquitin binding"/>
    <property type="evidence" value="ECO:0007669"/>
    <property type="project" value="TreeGrafter"/>
</dbReference>
<organism evidence="2 3">
    <name type="scientific">Streblomastix strix</name>
    <dbReference type="NCBI Taxonomy" id="222440"/>
    <lineage>
        <taxon>Eukaryota</taxon>
        <taxon>Metamonada</taxon>
        <taxon>Preaxostyla</taxon>
        <taxon>Oxymonadida</taxon>
        <taxon>Streblomastigidae</taxon>
        <taxon>Streblomastix</taxon>
    </lineage>
</organism>
<accession>A0A5J4VA65</accession>